<evidence type="ECO:0000313" key="3">
    <source>
        <dbReference type="Proteomes" id="UP001589568"/>
    </source>
</evidence>
<evidence type="ECO:0000256" key="1">
    <source>
        <dbReference type="SAM" id="MobiDB-lite"/>
    </source>
</evidence>
<dbReference type="PANTHER" id="PTHR31299:SF0">
    <property type="entry name" value="ESTERASE, PUTATIVE (AFU_ORTHOLOGUE AFUA_1G05850)-RELATED"/>
    <property type="match status" value="1"/>
</dbReference>
<dbReference type="Gene3D" id="1.20.1440.30">
    <property type="entry name" value="Biosynthetic Protein domain"/>
    <property type="match status" value="1"/>
</dbReference>
<dbReference type="EMBL" id="JBHMCF010000036">
    <property type="protein sequence ID" value="MFB9473687.1"/>
    <property type="molecule type" value="Genomic_DNA"/>
</dbReference>
<dbReference type="GO" id="GO:0016787">
    <property type="term" value="F:hydrolase activity"/>
    <property type="evidence" value="ECO:0007669"/>
    <property type="project" value="UniProtKB-KW"/>
</dbReference>
<dbReference type="PROSITE" id="PS51257">
    <property type="entry name" value="PROKAR_LIPOPROTEIN"/>
    <property type="match status" value="1"/>
</dbReference>
<protein>
    <submittedName>
        <fullName evidence="2">Erythromycin esterase family protein</fullName>
        <ecNumber evidence="2">3.1.1.-</ecNumber>
    </submittedName>
</protein>
<dbReference type="RefSeq" id="WP_379484213.1">
    <property type="nucleotide sequence ID" value="NZ_JBHMCF010000036.1"/>
</dbReference>
<dbReference type="Gene3D" id="3.30.1870.10">
    <property type="entry name" value="EreA-like, domain 2"/>
    <property type="match status" value="1"/>
</dbReference>
<feature type="region of interest" description="Disordered" evidence="1">
    <location>
        <begin position="227"/>
        <end position="251"/>
    </location>
</feature>
<dbReference type="PANTHER" id="PTHR31299">
    <property type="entry name" value="ESTERASE, PUTATIVE (AFU_ORTHOLOGUE AFUA_1G05850)-RELATED"/>
    <property type="match status" value="1"/>
</dbReference>
<dbReference type="SUPFAM" id="SSF159501">
    <property type="entry name" value="EreA/ChaN-like"/>
    <property type="match status" value="1"/>
</dbReference>
<dbReference type="Gene3D" id="3.40.1660.10">
    <property type="entry name" value="EreA-like (biosynthetic domain)"/>
    <property type="match status" value="1"/>
</dbReference>
<dbReference type="EC" id="3.1.1.-" evidence="2"/>
<proteinExistence type="predicted"/>
<accession>A0ABV5NTZ4</accession>
<organism evidence="2 3">
    <name type="scientific">Nonomuraea salmonea</name>
    <dbReference type="NCBI Taxonomy" id="46181"/>
    <lineage>
        <taxon>Bacteria</taxon>
        <taxon>Bacillati</taxon>
        <taxon>Actinomycetota</taxon>
        <taxon>Actinomycetes</taxon>
        <taxon>Streptosporangiales</taxon>
        <taxon>Streptosporangiaceae</taxon>
        <taxon>Nonomuraea</taxon>
    </lineage>
</organism>
<dbReference type="InterPro" id="IPR052036">
    <property type="entry name" value="Hydrolase/PRTase-associated"/>
</dbReference>
<reference evidence="2 3" key="1">
    <citation type="submission" date="2024-09" db="EMBL/GenBank/DDBJ databases">
        <authorList>
            <person name="Sun Q."/>
            <person name="Mori K."/>
        </authorList>
    </citation>
    <scope>NUCLEOTIDE SEQUENCE [LARGE SCALE GENOMIC DNA]</scope>
    <source>
        <strain evidence="2 3">JCM 3324</strain>
    </source>
</reference>
<dbReference type="CDD" id="cd14728">
    <property type="entry name" value="Ere-like"/>
    <property type="match status" value="1"/>
</dbReference>
<keyword evidence="2" id="KW-0378">Hydrolase</keyword>
<keyword evidence="3" id="KW-1185">Reference proteome</keyword>
<gene>
    <name evidence="2" type="ORF">ACFFR3_29695</name>
</gene>
<evidence type="ECO:0000313" key="2">
    <source>
        <dbReference type="EMBL" id="MFB9473687.1"/>
    </source>
</evidence>
<dbReference type="InterPro" id="IPR007815">
    <property type="entry name" value="Emycin_Estase"/>
</dbReference>
<feature type="compositionally biased region" description="Basic and acidic residues" evidence="1">
    <location>
        <begin position="239"/>
        <end position="251"/>
    </location>
</feature>
<dbReference type="Proteomes" id="UP001589568">
    <property type="component" value="Unassembled WGS sequence"/>
</dbReference>
<dbReference type="Pfam" id="PF05139">
    <property type="entry name" value="Erythro_esteras"/>
    <property type="match status" value="1"/>
</dbReference>
<comment type="caution">
    <text evidence="2">The sequence shown here is derived from an EMBL/GenBank/DDBJ whole genome shotgun (WGS) entry which is preliminary data.</text>
</comment>
<sequence length="454" mass="49279">MIRHPRRLDRRATPGRVRTFLGAVTIAVLAAGCGGVDTSHVTATAVVPLDRAPLTDAAAARVVGIGEATHGNQEFVQVRKQIIQKLVREHGFRTVALEADFGGTAAAADYVMGGRGSAEDAAKALGFDIYRTRETADLLKWLHDHNETAADRDKVHLYGFDMQRYDHNKQRLLSYLADVDPAQVKPVRTALADLTDANRQTLSGERLTTAAQAAEQVVTQLKTKQQTYERADSQGGRQAQERAGSEAGRRAYDRAGSADAFALALHHAETIQRSAQLQTSGNDYARKRDAWMAANIAWITDREAAQGRKKVIVAGHDGHIDKSGAAFSFPSMGPRLAETYGDDYFAIGTDFGTSTFISRDDGSGERRRFTVTHDAPLAKLFGREPMGYLNLAEAAAADPANRRLLTSEVPMGSVGDGFRSVYTAMSWTYTVKTVPTKAYDAVVFVPKATPVSPL</sequence>
<name>A0ABV5NTZ4_9ACTN</name>